<name>A0ACA9P5X3_9GLOM</name>
<comment type="caution">
    <text evidence="1">The sequence shown here is derived from an EMBL/GenBank/DDBJ whole genome shotgun (WGS) entry which is preliminary data.</text>
</comment>
<evidence type="ECO:0000313" key="2">
    <source>
        <dbReference type="Proteomes" id="UP000789920"/>
    </source>
</evidence>
<dbReference type="EMBL" id="CAJVQC010018156">
    <property type="protein sequence ID" value="CAG8691172.1"/>
    <property type="molecule type" value="Genomic_DNA"/>
</dbReference>
<reference evidence="1" key="1">
    <citation type="submission" date="2021-06" db="EMBL/GenBank/DDBJ databases">
        <authorList>
            <person name="Kallberg Y."/>
            <person name="Tangrot J."/>
            <person name="Rosling A."/>
        </authorList>
    </citation>
    <scope>NUCLEOTIDE SEQUENCE</scope>
    <source>
        <strain evidence="1">MA461A</strain>
    </source>
</reference>
<evidence type="ECO:0000313" key="1">
    <source>
        <dbReference type="EMBL" id="CAG8691172.1"/>
    </source>
</evidence>
<dbReference type="Proteomes" id="UP000789920">
    <property type="component" value="Unassembled WGS sequence"/>
</dbReference>
<protein>
    <submittedName>
        <fullName evidence="1">9196_t:CDS:1</fullName>
    </submittedName>
</protein>
<accession>A0ACA9P5X3</accession>
<feature type="non-terminal residue" evidence="1">
    <location>
        <position position="218"/>
    </location>
</feature>
<keyword evidence="2" id="KW-1185">Reference proteome</keyword>
<sequence length="218" mass="25504">MRESNCHILLIFDGTPSYVTGFLNLTNVKVLMLPPHATSKIQLMDASIIASFKLHYHHLQLQHAIDRDEDRKKDIYKVDQLQAMKWTKIAWNKVSPETIRRLLMMWKKTYLLDPNNELTVKELQQQIDILSVQNPLSIEDLLNLKEEREAYYQFTDEDLIQAVMEVEPVEEEFVMPTLTGEEQLNILRSALRIVNERIDDGGITMKSLHKLQSCIREE</sequence>
<organism evidence="1 2">
    <name type="scientific">Racocetra persica</name>
    <dbReference type="NCBI Taxonomy" id="160502"/>
    <lineage>
        <taxon>Eukaryota</taxon>
        <taxon>Fungi</taxon>
        <taxon>Fungi incertae sedis</taxon>
        <taxon>Mucoromycota</taxon>
        <taxon>Glomeromycotina</taxon>
        <taxon>Glomeromycetes</taxon>
        <taxon>Diversisporales</taxon>
        <taxon>Gigasporaceae</taxon>
        <taxon>Racocetra</taxon>
    </lineage>
</organism>
<proteinExistence type="predicted"/>
<gene>
    <name evidence="1" type="ORF">RPERSI_LOCUS9557</name>
</gene>